<organism evidence="1 2">
    <name type="scientific">Toxocara canis</name>
    <name type="common">Canine roundworm</name>
    <dbReference type="NCBI Taxonomy" id="6265"/>
    <lineage>
        <taxon>Eukaryota</taxon>
        <taxon>Metazoa</taxon>
        <taxon>Ecdysozoa</taxon>
        <taxon>Nematoda</taxon>
        <taxon>Chromadorea</taxon>
        <taxon>Rhabditida</taxon>
        <taxon>Spirurina</taxon>
        <taxon>Ascaridomorpha</taxon>
        <taxon>Ascaridoidea</taxon>
        <taxon>Toxocaridae</taxon>
        <taxon>Toxocara</taxon>
    </lineage>
</organism>
<dbReference type="AlphaFoldDB" id="A0A0B2UYE4"/>
<proteinExistence type="predicted"/>
<sequence length="169" mass="18724">MISWQVAKAAAHRYHRLLVEAACRAKGVQLMVWSTGPKGCLLFGLQGPLYSIIDDGGERIGLVGEPIVPLLERAKRATDPVAEQRNATEHQPRQPFVQATAATGLQLSSRVRQQPPMIPHIEDPPMMAEEEGHQAQPAHERVVQAGVRPTSEDRTGNLRDRVNRDMLVF</sequence>
<evidence type="ECO:0000313" key="2">
    <source>
        <dbReference type="Proteomes" id="UP000031036"/>
    </source>
</evidence>
<reference evidence="1 2" key="1">
    <citation type="submission" date="2014-11" db="EMBL/GenBank/DDBJ databases">
        <title>Genetic blueprint of the zoonotic pathogen Toxocara canis.</title>
        <authorList>
            <person name="Zhu X.-Q."/>
            <person name="Korhonen P.K."/>
            <person name="Cai H."/>
            <person name="Young N.D."/>
            <person name="Nejsum P."/>
            <person name="von Samson-Himmelstjerna G."/>
            <person name="Boag P.R."/>
            <person name="Tan P."/>
            <person name="Li Q."/>
            <person name="Min J."/>
            <person name="Yang Y."/>
            <person name="Wang X."/>
            <person name="Fang X."/>
            <person name="Hall R.S."/>
            <person name="Hofmann A."/>
            <person name="Sternberg P.W."/>
            <person name="Jex A.R."/>
            <person name="Gasser R.B."/>
        </authorList>
    </citation>
    <scope>NUCLEOTIDE SEQUENCE [LARGE SCALE GENOMIC DNA]</scope>
    <source>
        <strain evidence="1">PN_DK_2014</strain>
    </source>
</reference>
<name>A0A0B2UYE4_TOXCA</name>
<accession>A0A0B2UYE4</accession>
<dbReference type="Proteomes" id="UP000031036">
    <property type="component" value="Unassembled WGS sequence"/>
</dbReference>
<evidence type="ECO:0000313" key="1">
    <source>
        <dbReference type="EMBL" id="KHN74209.1"/>
    </source>
</evidence>
<gene>
    <name evidence="1" type="ORF">Tcan_18097</name>
</gene>
<keyword evidence="2" id="KW-1185">Reference proteome</keyword>
<protein>
    <submittedName>
        <fullName evidence="1">Uncharacterized protein</fullName>
    </submittedName>
</protein>
<comment type="caution">
    <text evidence="1">The sequence shown here is derived from an EMBL/GenBank/DDBJ whole genome shotgun (WGS) entry which is preliminary data.</text>
</comment>
<dbReference type="EMBL" id="JPKZ01002949">
    <property type="protein sequence ID" value="KHN74209.1"/>
    <property type="molecule type" value="Genomic_DNA"/>
</dbReference>